<dbReference type="EMBL" id="LVKB01000160">
    <property type="protein sequence ID" value="ORD95897.1"/>
    <property type="molecule type" value="Genomic_DNA"/>
</dbReference>
<dbReference type="Gene3D" id="3.40.50.300">
    <property type="entry name" value="P-loop containing nucleotide triphosphate hydrolases"/>
    <property type="match status" value="1"/>
</dbReference>
<dbReference type="GO" id="GO:0005524">
    <property type="term" value="F:ATP binding"/>
    <property type="evidence" value="ECO:0007669"/>
    <property type="project" value="InterPro"/>
</dbReference>
<evidence type="ECO:0000313" key="2">
    <source>
        <dbReference type="EMBL" id="ORD95897.1"/>
    </source>
</evidence>
<dbReference type="OrthoDB" id="738517at2759"/>
<dbReference type="PANTHER" id="PTHR10285">
    <property type="entry name" value="URIDINE KINASE"/>
    <property type="match status" value="1"/>
</dbReference>
<dbReference type="VEuPathDB" id="MicrosporidiaDB:A0H76_298"/>
<comment type="caution">
    <text evidence="2">The sequence shown here is derived from an EMBL/GenBank/DDBJ whole genome shotgun (WGS) entry which is preliminary data.</text>
</comment>
<evidence type="ECO:0000259" key="1">
    <source>
        <dbReference type="Pfam" id="PF00485"/>
    </source>
</evidence>
<dbReference type="SUPFAM" id="SSF52540">
    <property type="entry name" value="P-loop containing nucleoside triphosphate hydrolases"/>
    <property type="match status" value="1"/>
</dbReference>
<dbReference type="AlphaFoldDB" id="A0A1X0Q833"/>
<accession>A0A1X0Q833</accession>
<dbReference type="GO" id="GO:0016301">
    <property type="term" value="F:kinase activity"/>
    <property type="evidence" value="ECO:0007669"/>
    <property type="project" value="InterPro"/>
</dbReference>
<dbReference type="InterPro" id="IPR027417">
    <property type="entry name" value="P-loop_NTPase"/>
</dbReference>
<name>A0A1X0Q833_9MICR</name>
<keyword evidence="3" id="KW-1185">Reference proteome</keyword>
<reference evidence="2 3" key="1">
    <citation type="journal article" date="2017" name="Environ. Microbiol.">
        <title>Decay of the glycolytic pathway and adaptation to intranuclear parasitism within Enterocytozoonidae microsporidia.</title>
        <authorList>
            <person name="Wiredu Boakye D."/>
            <person name="Jaroenlak P."/>
            <person name="Prachumwat A."/>
            <person name="Williams T.A."/>
            <person name="Bateman K.S."/>
            <person name="Itsathitphaisarn O."/>
            <person name="Sritunyalucksana K."/>
            <person name="Paszkiewicz K.H."/>
            <person name="Moore K.A."/>
            <person name="Stentiford G.D."/>
            <person name="Williams B.A."/>
        </authorList>
    </citation>
    <scope>NUCLEOTIDE SEQUENCE [LARGE SCALE GENOMIC DNA]</scope>
    <source>
        <strain evidence="2 3">GB1</strain>
    </source>
</reference>
<organism evidence="2 3">
    <name type="scientific">Hepatospora eriocheir</name>
    <dbReference type="NCBI Taxonomy" id="1081669"/>
    <lineage>
        <taxon>Eukaryota</taxon>
        <taxon>Fungi</taxon>
        <taxon>Fungi incertae sedis</taxon>
        <taxon>Microsporidia</taxon>
        <taxon>Hepatosporidae</taxon>
        <taxon>Hepatospora</taxon>
    </lineage>
</organism>
<sequence length="283" mass="33306">MKKLSLDSDIMEYNTDKPKLILFQGPSGAGKTTVTKFLCQELIKNGIKSEVINFDNYAFATDPKKTITGDYNFNCPSAYDWDGLRKLLVSYGKKEDFVERRIYNFETESVIITKQKNNKPDVLILEGFLIFNLVNEKIFNIEKSYFLNHSMSVKDNCNVPNPIDFSIYFNIYKIFFELEESDIKKMRFIRYFNERKSKPQLKNLCESDMKKFIEKELEKFVIPSTKSWVNCGKESADLIVKCSPFSHNRDLNEFIKEFIEYFCEDLIDTEINNSFNEYLLSNR</sequence>
<feature type="domain" description="Phosphoribulokinase/uridine kinase" evidence="1">
    <location>
        <begin position="23"/>
        <end position="139"/>
    </location>
</feature>
<protein>
    <recommendedName>
        <fullName evidence="1">Phosphoribulokinase/uridine kinase domain-containing protein</fullName>
    </recommendedName>
</protein>
<proteinExistence type="predicted"/>
<evidence type="ECO:0000313" key="3">
    <source>
        <dbReference type="Proteomes" id="UP000192356"/>
    </source>
</evidence>
<dbReference type="Pfam" id="PF00485">
    <property type="entry name" value="PRK"/>
    <property type="match status" value="1"/>
</dbReference>
<dbReference type="VEuPathDB" id="MicrosporidiaDB:HERIO_2123"/>
<gene>
    <name evidence="2" type="ORF">HERIO_2123</name>
</gene>
<dbReference type="InterPro" id="IPR006083">
    <property type="entry name" value="PRK/URK"/>
</dbReference>
<dbReference type="Proteomes" id="UP000192356">
    <property type="component" value="Unassembled WGS sequence"/>
</dbReference>